<evidence type="ECO:0000313" key="3">
    <source>
        <dbReference type="EMBL" id="POG13362.1"/>
    </source>
</evidence>
<dbReference type="GO" id="GO:0016829">
    <property type="term" value="F:lyase activity"/>
    <property type="evidence" value="ECO:0007669"/>
    <property type="project" value="UniProtKB-KW"/>
</dbReference>
<evidence type="ECO:0000313" key="4">
    <source>
        <dbReference type="Proteomes" id="UP000237378"/>
    </source>
</evidence>
<dbReference type="InterPro" id="IPR014748">
    <property type="entry name" value="Enoyl-CoA_hydra_C"/>
</dbReference>
<dbReference type="InterPro" id="IPR029045">
    <property type="entry name" value="ClpP/crotonase-like_dom_sf"/>
</dbReference>
<dbReference type="PANTHER" id="PTHR11941:SF54">
    <property type="entry name" value="ENOYL-COA HYDRATASE, MITOCHONDRIAL"/>
    <property type="match status" value="1"/>
</dbReference>
<name>A0A2S3XE49_PSEPU</name>
<dbReference type="Pfam" id="PF00378">
    <property type="entry name" value="ECH_1"/>
    <property type="match status" value="1"/>
</dbReference>
<dbReference type="RefSeq" id="WP_103469162.1">
    <property type="nucleotide sequence ID" value="NZ_JADUCH010000006.1"/>
</dbReference>
<comment type="similarity">
    <text evidence="1">Belongs to the enoyl-CoA hydratase/isomerase family.</text>
</comment>
<dbReference type="PANTHER" id="PTHR11941">
    <property type="entry name" value="ENOYL-COA HYDRATASE-RELATED"/>
    <property type="match status" value="1"/>
</dbReference>
<keyword evidence="2" id="KW-0456">Lyase</keyword>
<protein>
    <submittedName>
        <fullName evidence="3">Methylmalonyl-CoA decarboxylase</fullName>
    </submittedName>
</protein>
<dbReference type="SUPFAM" id="SSF52096">
    <property type="entry name" value="ClpP/crotonase"/>
    <property type="match status" value="1"/>
</dbReference>
<dbReference type="AlphaFoldDB" id="A0A2S3XE49"/>
<proteinExistence type="inferred from homology"/>
<evidence type="ECO:0000256" key="2">
    <source>
        <dbReference type="ARBA" id="ARBA00023239"/>
    </source>
</evidence>
<dbReference type="EMBL" id="MING01000019">
    <property type="protein sequence ID" value="POG13362.1"/>
    <property type="molecule type" value="Genomic_DNA"/>
</dbReference>
<dbReference type="Proteomes" id="UP000237378">
    <property type="component" value="Unassembled WGS sequence"/>
</dbReference>
<dbReference type="CDD" id="cd06558">
    <property type="entry name" value="crotonase-like"/>
    <property type="match status" value="1"/>
</dbReference>
<gene>
    <name evidence="3" type="ORF">BGP82_02605</name>
</gene>
<dbReference type="GO" id="GO:0006635">
    <property type="term" value="P:fatty acid beta-oxidation"/>
    <property type="evidence" value="ECO:0007669"/>
    <property type="project" value="TreeGrafter"/>
</dbReference>
<dbReference type="Gene3D" id="1.10.12.10">
    <property type="entry name" value="Lyase 2-enoyl-coa Hydratase, Chain A, domain 2"/>
    <property type="match status" value="1"/>
</dbReference>
<accession>A0A2S3XE49</accession>
<comment type="caution">
    <text evidence="3">The sequence shown here is derived from an EMBL/GenBank/DDBJ whole genome shotgun (WGS) entry which is preliminary data.</text>
</comment>
<organism evidence="3 4">
    <name type="scientific">Pseudomonas putida</name>
    <name type="common">Arthrobacter siderocapsulatus</name>
    <dbReference type="NCBI Taxonomy" id="303"/>
    <lineage>
        <taxon>Bacteria</taxon>
        <taxon>Pseudomonadati</taxon>
        <taxon>Pseudomonadota</taxon>
        <taxon>Gammaproteobacteria</taxon>
        <taxon>Pseudomonadales</taxon>
        <taxon>Pseudomonadaceae</taxon>
        <taxon>Pseudomonas</taxon>
    </lineage>
</organism>
<evidence type="ECO:0000256" key="1">
    <source>
        <dbReference type="ARBA" id="ARBA00005254"/>
    </source>
</evidence>
<sequence>MATTDTPTEFVKVEMVDERIARLTFSNAARRNALSAKLLSLFEESLAALAAERVPVVIIGSEPGQSVWSAGHDIQELSHDRDPIAYDKPLERVLRNIRTYPGVVIAMVGGSAWGGAVDLAMTCDMVIADQNASFSMTPANIGLPYSTSGLLRFFNNLPIHLLKEMFFTASKLDAIRAAQFGVVNKLVDVEHLESTAVEFAQVVATKAPLAVQSVKEQLRMLEDMQPVPVHVMERIAELRKQACEGRDFTEGLTAFAERRPPQFIGQ</sequence>
<dbReference type="NCBIfam" id="NF008506">
    <property type="entry name" value="PRK11423.1"/>
    <property type="match status" value="1"/>
</dbReference>
<reference evidence="3 4" key="1">
    <citation type="submission" date="2016-08" db="EMBL/GenBank/DDBJ databases">
        <authorList>
            <person name="Seilhamer J.J."/>
        </authorList>
    </citation>
    <scope>NUCLEOTIDE SEQUENCE [LARGE SCALE GENOMIC DNA]</scope>
    <source>
        <strain evidence="3 4">KH-18-2</strain>
    </source>
</reference>
<dbReference type="InterPro" id="IPR001753">
    <property type="entry name" value="Enoyl-CoA_hydra/iso"/>
</dbReference>
<dbReference type="Gene3D" id="3.90.226.10">
    <property type="entry name" value="2-enoyl-CoA Hydratase, Chain A, domain 1"/>
    <property type="match status" value="1"/>
</dbReference>
<reference evidence="3 4" key="2">
    <citation type="submission" date="2018-03" db="EMBL/GenBank/DDBJ databases">
        <title>Draft genome of Pseudomonas putida strain KH-18-2.</title>
        <authorList>
            <person name="Yoshizawa S."/>
            <person name="Khan N.H."/>
            <person name="Nishimura M."/>
            <person name="Chiura H.X."/>
            <person name="Ogura Y."/>
            <person name="Hayashi T."/>
            <person name="Kogure K."/>
        </authorList>
    </citation>
    <scope>NUCLEOTIDE SEQUENCE [LARGE SCALE GENOMIC DNA]</scope>
    <source>
        <strain evidence="3 4">KH-18-2</strain>
    </source>
</reference>